<dbReference type="Pfam" id="PF01370">
    <property type="entry name" value="Epimerase"/>
    <property type="match status" value="1"/>
</dbReference>
<evidence type="ECO:0000313" key="3">
    <source>
        <dbReference type="EMBL" id="MVN59741.1"/>
    </source>
</evidence>
<comment type="similarity">
    <text evidence="1">Belongs to the NAD(P)-dependent epimerase/dehydratase family.</text>
</comment>
<gene>
    <name evidence="3" type="ORF">GO707_10965</name>
</gene>
<feature type="domain" description="NAD-dependent epimerase/dehydratase" evidence="2">
    <location>
        <begin position="4"/>
        <end position="227"/>
    </location>
</feature>
<accession>A0A7K1T875</accession>
<sequence length="297" mass="31807">MKTIVVTGAGGYIGSQVVRELAGRGVQVIAVDRSAGAGADETPGVRWVAADLFDPALDLCELIGCVPDVCLHLAWRNGFAHNDESHMDDLSAHYRFLMNMARAGVGQIAVMGTMHEVGYWEGAITADTPCNPQSLYGIAKNALRQGLALSLAPMPVAFQWLRAFYIYGNDEKAQSIFGKLLRAARAGDERFPFTTGKNLYDFITVEELARQIAAVVLQDKVTGVINCCTGAPESLADRVEGFIRENGLSIALDYGAFPDRPYDSPGVWGDATEIRAIIMASEGSSGAEGGRKSAEVS</sequence>
<dbReference type="PANTHER" id="PTHR43000">
    <property type="entry name" value="DTDP-D-GLUCOSE 4,6-DEHYDRATASE-RELATED"/>
    <property type="match status" value="1"/>
</dbReference>
<dbReference type="InterPro" id="IPR036291">
    <property type="entry name" value="NAD(P)-bd_dom_sf"/>
</dbReference>
<reference evidence="3 4" key="1">
    <citation type="submission" date="2019-11" db="EMBL/GenBank/DDBJ databases">
        <title>Whole genome shotgun sequencing (WGS) data from Adlercreutzia equolifaciens ResAG-91, Eggerthella lenta MRI-F36, MRI-F37, MRI-F40, ResAG-49, ResAG-88, ResAG-121, ResAG-145, and Gordonibacter sp. ResAG-5, ResAG-26, ResAG-43, ResAG-50, ResAG-59.</title>
        <authorList>
            <person name="Stoll D.A."/>
            <person name="Danylec N."/>
            <person name="Franz C.M.A.P."/>
            <person name="Huch M."/>
        </authorList>
    </citation>
    <scope>NUCLEOTIDE SEQUENCE [LARGE SCALE GENOMIC DNA]</scope>
    <source>
        <strain evidence="3 4">ResAG-91</strain>
    </source>
</reference>
<dbReference type="InterPro" id="IPR001509">
    <property type="entry name" value="Epimerase_deHydtase"/>
</dbReference>
<organism evidence="3 4">
    <name type="scientific">Adlercreutzia rubneri</name>
    <dbReference type="NCBI Taxonomy" id="2916441"/>
    <lineage>
        <taxon>Bacteria</taxon>
        <taxon>Bacillati</taxon>
        <taxon>Actinomycetota</taxon>
        <taxon>Coriobacteriia</taxon>
        <taxon>Eggerthellales</taxon>
        <taxon>Eggerthellaceae</taxon>
        <taxon>Adlercreutzia</taxon>
    </lineage>
</organism>
<evidence type="ECO:0000259" key="2">
    <source>
        <dbReference type="Pfam" id="PF01370"/>
    </source>
</evidence>
<name>A0A7K1T875_9ACTN</name>
<dbReference type="Proteomes" id="UP000488839">
    <property type="component" value="Unassembled WGS sequence"/>
</dbReference>
<dbReference type="SUPFAM" id="SSF51735">
    <property type="entry name" value="NAD(P)-binding Rossmann-fold domains"/>
    <property type="match status" value="1"/>
</dbReference>
<keyword evidence="4" id="KW-1185">Reference proteome</keyword>
<protein>
    <submittedName>
        <fullName evidence="3">NAD-dependent epimerase/dehydratase family protein</fullName>
    </submittedName>
</protein>
<comment type="caution">
    <text evidence="3">The sequence shown here is derived from an EMBL/GenBank/DDBJ whole genome shotgun (WGS) entry which is preliminary data.</text>
</comment>
<dbReference type="AlphaFoldDB" id="A0A7K1T875"/>
<dbReference type="EMBL" id="WPOO01000026">
    <property type="protein sequence ID" value="MVN59741.1"/>
    <property type="molecule type" value="Genomic_DNA"/>
</dbReference>
<dbReference type="Gene3D" id="3.40.50.720">
    <property type="entry name" value="NAD(P)-binding Rossmann-like Domain"/>
    <property type="match status" value="1"/>
</dbReference>
<evidence type="ECO:0000313" key="4">
    <source>
        <dbReference type="Proteomes" id="UP000488839"/>
    </source>
</evidence>
<proteinExistence type="inferred from homology"/>
<evidence type="ECO:0000256" key="1">
    <source>
        <dbReference type="ARBA" id="ARBA00007637"/>
    </source>
</evidence>
<dbReference type="RefSeq" id="WP_157013024.1">
    <property type="nucleotide sequence ID" value="NZ_WPOO01000026.1"/>
</dbReference>